<sequence length="310" mass="34230">MRALRRLAHRVRPQVFHLFTLKCVLYGSLAAPRGEVQTIGAVTGMGHLFTTRSWRTWLLKTPVLIALRRAIKRSRTQLVFQNDADRDEFVAYKIVDNEHTAVIRGSGVDCERFKPRPGRRSQSHVKLLFCGRLIAEKGIREYLAATARLRKSGRTFESQIAGAPYPGNPSSLSDAEVEKLQSEGSHIFLGQHEDMAALFADSDIVVLPTYREGTPKALLEAAASGCIIVTTDIPGCHGIADPGVNGHLVPPKKIAPIVVALAKILDATPQERQRMGAESRRIAVERFSDREVNAKTLTLYRQPAQTPPPS</sequence>
<evidence type="ECO:0000313" key="2">
    <source>
        <dbReference type="EMBL" id="ROO25225.1"/>
    </source>
</evidence>
<dbReference type="InterPro" id="IPR001296">
    <property type="entry name" value="Glyco_trans_1"/>
</dbReference>
<gene>
    <name evidence="2" type="ORF">SAJA_13315</name>
</gene>
<protein>
    <recommendedName>
        <fullName evidence="1">Glycosyl transferase family 1 domain-containing protein</fullName>
    </recommendedName>
</protein>
<keyword evidence="3" id="KW-1185">Reference proteome</keyword>
<evidence type="ECO:0000313" key="3">
    <source>
        <dbReference type="Proteomes" id="UP000285310"/>
    </source>
</evidence>
<dbReference type="EMBL" id="AYKG01000051">
    <property type="protein sequence ID" value="ROO25225.1"/>
    <property type="molecule type" value="Genomic_DNA"/>
</dbReference>
<accession>A0A423PI42</accession>
<dbReference type="PANTHER" id="PTHR12526:SF638">
    <property type="entry name" value="SPORE COAT PROTEIN SA"/>
    <property type="match status" value="1"/>
</dbReference>
<name>A0A423PI42_9GAMM</name>
<dbReference type="GO" id="GO:0016757">
    <property type="term" value="F:glycosyltransferase activity"/>
    <property type="evidence" value="ECO:0007669"/>
    <property type="project" value="TreeGrafter"/>
</dbReference>
<organism evidence="2 3">
    <name type="scientific">Salinisphaera japonica YTM-1</name>
    <dbReference type="NCBI Taxonomy" id="1209778"/>
    <lineage>
        <taxon>Bacteria</taxon>
        <taxon>Pseudomonadati</taxon>
        <taxon>Pseudomonadota</taxon>
        <taxon>Gammaproteobacteria</taxon>
        <taxon>Salinisphaerales</taxon>
        <taxon>Salinisphaeraceae</taxon>
        <taxon>Salinisphaera</taxon>
    </lineage>
</organism>
<evidence type="ECO:0000259" key="1">
    <source>
        <dbReference type="Pfam" id="PF00534"/>
    </source>
</evidence>
<dbReference type="PANTHER" id="PTHR12526">
    <property type="entry name" value="GLYCOSYLTRANSFERASE"/>
    <property type="match status" value="1"/>
</dbReference>
<reference evidence="2 3" key="1">
    <citation type="submission" date="2013-10" db="EMBL/GenBank/DDBJ databases">
        <title>Salinisphaera japonica YTM-1 Genome Sequencing.</title>
        <authorList>
            <person name="Lai Q."/>
            <person name="Li C."/>
            <person name="Shao Z."/>
        </authorList>
    </citation>
    <scope>NUCLEOTIDE SEQUENCE [LARGE SCALE GENOMIC DNA]</scope>
    <source>
        <strain evidence="2 3">YTM-1</strain>
    </source>
</reference>
<dbReference type="Gene3D" id="3.40.50.2000">
    <property type="entry name" value="Glycogen Phosphorylase B"/>
    <property type="match status" value="2"/>
</dbReference>
<dbReference type="AlphaFoldDB" id="A0A423PI42"/>
<comment type="caution">
    <text evidence="2">The sequence shown here is derived from an EMBL/GenBank/DDBJ whole genome shotgun (WGS) entry which is preliminary data.</text>
</comment>
<feature type="domain" description="Glycosyl transferase family 1" evidence="1">
    <location>
        <begin position="124"/>
        <end position="280"/>
    </location>
</feature>
<proteinExistence type="predicted"/>
<dbReference type="Pfam" id="PF00534">
    <property type="entry name" value="Glycos_transf_1"/>
    <property type="match status" value="1"/>
</dbReference>
<dbReference type="Proteomes" id="UP000285310">
    <property type="component" value="Unassembled WGS sequence"/>
</dbReference>
<dbReference type="InParanoid" id="A0A423PI42"/>
<dbReference type="SUPFAM" id="SSF53756">
    <property type="entry name" value="UDP-Glycosyltransferase/glycogen phosphorylase"/>
    <property type="match status" value="1"/>
</dbReference>
<dbReference type="CDD" id="cd03808">
    <property type="entry name" value="GT4_CapM-like"/>
    <property type="match status" value="1"/>
</dbReference>